<dbReference type="Proteomes" id="UP000464086">
    <property type="component" value="Chromosome"/>
</dbReference>
<evidence type="ECO:0000313" key="10">
    <source>
        <dbReference type="Proteomes" id="UP000037029"/>
    </source>
</evidence>
<reference evidence="3 10" key="2">
    <citation type="submission" date="2017-04" db="EMBL/GenBank/DDBJ databases">
        <title>Characterization, genome and methylation analysis of a phthalic acid esters degrading strain Sphingobium yanoikuyae SHJ.</title>
        <authorList>
            <person name="Feng L."/>
        </authorList>
    </citation>
    <scope>NUCLEOTIDE SEQUENCE [LARGE SCALE GENOMIC DNA]</scope>
    <source>
        <strain evidence="3 10">SHJ</strain>
    </source>
</reference>
<dbReference type="EMBL" id="CP033230">
    <property type="protein sequence ID" value="AYO80368.1"/>
    <property type="molecule type" value="Genomic_DNA"/>
</dbReference>
<dbReference type="EMBL" id="JAOCKX010000127">
    <property type="protein sequence ID" value="MDH2135371.1"/>
    <property type="molecule type" value="Genomic_DNA"/>
</dbReference>
<reference evidence="7 14" key="6">
    <citation type="submission" date="2019-12" db="EMBL/GenBank/DDBJ databases">
        <title>Functional and genomic insights into the Sphingobium yanoikuyae YC-JY1, a bacterium efficiently degrading bisphenol A.</title>
        <authorList>
            <person name="Jia Y."/>
            <person name="Li X."/>
            <person name="Wang J."/>
            <person name="Eltoukhy A."/>
            <person name="Lamraoui I."/>
            <person name="Yan Y."/>
        </authorList>
    </citation>
    <scope>NUCLEOTIDE SEQUENCE [LARGE SCALE GENOMIC DNA]</scope>
    <source>
        <strain evidence="7 14">YC-JY1</strain>
    </source>
</reference>
<reference evidence="4 12" key="5">
    <citation type="submission" date="2018-10" db="EMBL/GenBank/DDBJ databases">
        <title>Characterization and genome analysis of a novel bacterium Sphingobium yanoikuyae SJTF8 capable of degrading PAHs.</title>
        <authorList>
            <person name="Yin C."/>
            <person name="Xiong W."/>
            <person name="Liang R."/>
        </authorList>
    </citation>
    <scope>NUCLEOTIDE SEQUENCE [LARGE SCALE GENOMIC DNA]</scope>
    <source>
        <strain evidence="4 12">SJTF8</strain>
    </source>
</reference>
<dbReference type="Proteomes" id="UP000287401">
    <property type="component" value="Unassembled WGS sequence"/>
</dbReference>
<evidence type="ECO:0000313" key="13">
    <source>
        <dbReference type="Proteomes" id="UP000287401"/>
    </source>
</evidence>
<keyword evidence="1" id="KW-1133">Transmembrane helix</keyword>
<dbReference type="EMBL" id="CP047218">
    <property type="protein sequence ID" value="QHD65915.1"/>
    <property type="molecule type" value="Genomic_DNA"/>
</dbReference>
<dbReference type="Proteomes" id="UP000219422">
    <property type="component" value="Chromosome"/>
</dbReference>
<dbReference type="Proteomes" id="UP001162318">
    <property type="component" value="Unassembled WGS sequence"/>
</dbReference>
<dbReference type="EMBL" id="CP023741">
    <property type="protein sequence ID" value="ATI78882.1"/>
    <property type="molecule type" value="Genomic_DNA"/>
</dbReference>
<organism evidence="5 9">
    <name type="scientific">Sphingobium yanoikuyae</name>
    <name type="common">Sphingomonas yanoikuyae</name>
    <dbReference type="NCBI Taxonomy" id="13690"/>
    <lineage>
        <taxon>Bacteria</taxon>
        <taxon>Pseudomonadati</taxon>
        <taxon>Pseudomonadota</taxon>
        <taxon>Alphaproteobacteria</taxon>
        <taxon>Sphingomonadales</taxon>
        <taxon>Sphingomonadaceae</taxon>
        <taxon>Sphingobium</taxon>
    </lineage>
</organism>
<dbReference type="KEGG" id="sya:A6768_01955"/>
<evidence type="ECO:0000313" key="8">
    <source>
        <dbReference type="EMBL" id="RSU59932.1"/>
    </source>
</evidence>
<name>A0A084EQ23_SPHYA</name>
<dbReference type="RefSeq" id="WP_004211015.1">
    <property type="nucleotide sequence ID" value="NZ_CAIGKD010000009.1"/>
</dbReference>
<reference evidence="6" key="7">
    <citation type="submission" date="2022-09" db="EMBL/GenBank/DDBJ databases">
        <title>Intensive care unit water sources are persistently colonized with multi-drug resistant bacteria and are the site of extensive horizontal gene transfer of antibiotic resistance genes.</title>
        <authorList>
            <person name="Diorio-Toth L."/>
        </authorList>
    </citation>
    <scope>NUCLEOTIDE SEQUENCE</scope>
    <source>
        <strain evidence="6">GD03659</strain>
    </source>
</reference>
<dbReference type="GeneID" id="57775593"/>
<sequence length="84" mass="9002">MIRTLAATRAAPTPKTNQRLAWNDIEALPIYAAMALCFACAWLAISDSTPTIYATILKAVGIIGGMALRHAWLKLDEADGTDIA</sequence>
<feature type="transmembrane region" description="Helical" evidence="1">
    <location>
        <begin position="28"/>
        <end position="45"/>
    </location>
</feature>
<dbReference type="Proteomes" id="UP000280708">
    <property type="component" value="Chromosome"/>
</dbReference>
<evidence type="ECO:0000313" key="7">
    <source>
        <dbReference type="EMBL" id="QHD65915.1"/>
    </source>
</evidence>
<evidence type="ECO:0000313" key="12">
    <source>
        <dbReference type="Proteomes" id="UP000280708"/>
    </source>
</evidence>
<dbReference type="EMBL" id="JGVR01000005">
    <property type="protein sequence ID" value="KEZ20065.1"/>
    <property type="molecule type" value="Genomic_DNA"/>
</dbReference>
<dbReference type="AlphaFoldDB" id="A0A084EQ23"/>
<gene>
    <name evidence="2" type="ORF">A6768_01955</name>
    <name evidence="3" type="ORF">BV87_08925</name>
    <name evidence="5" type="ORF">CP98_01269</name>
    <name evidence="8" type="ORF">DAH51_06570</name>
    <name evidence="4" type="ORF">EBF16_28000</name>
    <name evidence="7" type="ORF">GS397_01740</name>
    <name evidence="6" type="ORF">N5J77_30085</name>
</gene>
<proteinExistence type="predicted"/>
<evidence type="ECO:0000313" key="14">
    <source>
        <dbReference type="Proteomes" id="UP000464086"/>
    </source>
</evidence>
<evidence type="ECO:0000313" key="11">
    <source>
        <dbReference type="Proteomes" id="UP000219422"/>
    </source>
</evidence>
<evidence type="ECO:0000313" key="6">
    <source>
        <dbReference type="EMBL" id="MDH2135371.1"/>
    </source>
</evidence>
<keyword evidence="1" id="KW-0812">Transmembrane</keyword>
<evidence type="ECO:0000256" key="1">
    <source>
        <dbReference type="SAM" id="Phobius"/>
    </source>
</evidence>
<dbReference type="PATRIC" id="fig|13690.10.peg.1309"/>
<evidence type="ECO:0000313" key="2">
    <source>
        <dbReference type="EMBL" id="ATI78882.1"/>
    </source>
</evidence>
<keyword evidence="1" id="KW-0472">Membrane</keyword>
<reference evidence="8 13" key="4">
    <citation type="submission" date="2018-07" db="EMBL/GenBank/DDBJ databases">
        <title>Genomic and Epidemiologic Investigation of an Indolent Hospital Outbreak.</title>
        <authorList>
            <person name="Johnson R.C."/>
            <person name="Deming C."/>
            <person name="Conlan S."/>
            <person name="Zellmer C.J."/>
            <person name="Michelin A.V."/>
            <person name="Lee-Lin S."/>
            <person name="Thomas P.J."/>
            <person name="Park M."/>
            <person name="Weingarten R.A."/>
            <person name="Less J."/>
            <person name="Dekker J.P."/>
            <person name="Frank K.M."/>
            <person name="Musser K.A."/>
            <person name="Mcquiston J.R."/>
            <person name="Henderson D.K."/>
            <person name="Lau A.F."/>
            <person name="Palmore T.N."/>
            <person name="Segre J.A."/>
        </authorList>
    </citation>
    <scope>NUCLEOTIDE SEQUENCE [LARGE SCALE GENOMIC DNA]</scope>
    <source>
        <strain evidence="8 13">SK-NIH.Env6_1116</strain>
    </source>
</reference>
<dbReference type="EMBL" id="QRAL01000005">
    <property type="protein sequence ID" value="RSU59932.1"/>
    <property type="molecule type" value="Genomic_DNA"/>
</dbReference>
<reference evidence="5 9" key="1">
    <citation type="submission" date="2014-03" db="EMBL/GenBank/DDBJ databases">
        <title>Genome sequence of Sphingobium yanoikuyae B1.</title>
        <authorList>
            <person name="Gan H.M."/>
            <person name="Gan H.Y."/>
            <person name="Savka M.A."/>
        </authorList>
    </citation>
    <scope>NUCLEOTIDE SEQUENCE [LARGE SCALE GENOMIC DNA]</scope>
    <source>
        <strain evidence="5 9">B1</strain>
    </source>
</reference>
<reference evidence="2 11" key="3">
    <citation type="submission" date="2017-10" db="EMBL/GenBank/DDBJ databases">
        <title>Sphingobium yanoikuyae S72.</title>
        <authorList>
            <person name="Sanchez E."/>
            <person name="Bustos P."/>
            <person name="Mendoza P."/>
            <person name="Guo X."/>
            <person name="Mendoza A."/>
        </authorList>
    </citation>
    <scope>NUCLEOTIDE SEQUENCE [LARGE SCALE GENOMIC DNA]</scope>
    <source>
        <strain evidence="2 11">S72</strain>
    </source>
</reference>
<dbReference type="EMBL" id="CP020925">
    <property type="protein sequence ID" value="ATP18502.1"/>
    <property type="molecule type" value="Genomic_DNA"/>
</dbReference>
<dbReference type="Proteomes" id="UP000028534">
    <property type="component" value="Unassembled WGS sequence"/>
</dbReference>
<evidence type="ECO:0000313" key="4">
    <source>
        <dbReference type="EMBL" id="AYO80368.1"/>
    </source>
</evidence>
<dbReference type="Proteomes" id="UP000037029">
    <property type="component" value="Chromosome"/>
</dbReference>
<protein>
    <submittedName>
        <fullName evidence="5">Uncharacterized protein</fullName>
    </submittedName>
</protein>
<evidence type="ECO:0000313" key="5">
    <source>
        <dbReference type="EMBL" id="KEZ20065.1"/>
    </source>
</evidence>
<evidence type="ECO:0000313" key="9">
    <source>
        <dbReference type="Proteomes" id="UP000028534"/>
    </source>
</evidence>
<accession>A0A084EQ23</accession>
<dbReference type="STRING" id="13690.AX777_10715"/>
<evidence type="ECO:0000313" key="3">
    <source>
        <dbReference type="EMBL" id="ATP18502.1"/>
    </source>
</evidence>
<feature type="transmembrane region" description="Helical" evidence="1">
    <location>
        <begin position="51"/>
        <end position="68"/>
    </location>
</feature>